<keyword evidence="1" id="KW-0812">Transmembrane</keyword>
<keyword evidence="3" id="KW-1185">Reference proteome</keyword>
<feature type="transmembrane region" description="Helical" evidence="1">
    <location>
        <begin position="83"/>
        <end position="105"/>
    </location>
</feature>
<keyword evidence="1" id="KW-0472">Membrane</keyword>
<reference evidence="2 3" key="1">
    <citation type="submission" date="2023-11" db="EMBL/GenBank/DDBJ databases">
        <title>Novel species in genus Nocardioides.</title>
        <authorList>
            <person name="Zhou H."/>
        </authorList>
    </citation>
    <scope>NUCLEOTIDE SEQUENCE [LARGE SCALE GENOMIC DNA]</scope>
    <source>
        <strain evidence="2 3">S-58</strain>
    </source>
</reference>
<organism evidence="2 3">
    <name type="scientific">Nocardioides renjunii</name>
    <dbReference type="NCBI Taxonomy" id="3095075"/>
    <lineage>
        <taxon>Bacteria</taxon>
        <taxon>Bacillati</taxon>
        <taxon>Actinomycetota</taxon>
        <taxon>Actinomycetes</taxon>
        <taxon>Propionibacteriales</taxon>
        <taxon>Nocardioidaceae</taxon>
        <taxon>Nocardioides</taxon>
    </lineage>
</organism>
<protein>
    <submittedName>
        <fullName evidence="2">Uncharacterized protein</fullName>
    </submittedName>
</protein>
<gene>
    <name evidence="2" type="ORF">SFC79_10375</name>
</gene>
<feature type="transmembrane region" description="Helical" evidence="1">
    <location>
        <begin position="147"/>
        <end position="171"/>
    </location>
</feature>
<dbReference type="RefSeq" id="WP_172272116.1">
    <property type="nucleotide sequence ID" value="NZ_CP141058.1"/>
</dbReference>
<dbReference type="EMBL" id="JAXQPW010000002">
    <property type="protein sequence ID" value="MDZ5662169.1"/>
    <property type="molecule type" value="Genomic_DNA"/>
</dbReference>
<evidence type="ECO:0000313" key="3">
    <source>
        <dbReference type="Proteomes" id="UP001291999"/>
    </source>
</evidence>
<comment type="caution">
    <text evidence="2">The sequence shown here is derived from an EMBL/GenBank/DDBJ whole genome shotgun (WGS) entry which is preliminary data.</text>
</comment>
<feature type="transmembrane region" description="Helical" evidence="1">
    <location>
        <begin position="111"/>
        <end position="135"/>
    </location>
</feature>
<sequence length="217" mass="22446">MTHVVSPDATARRSARLGLAAAVSFVLGGGLFALGALLAQMGTTDLLTVDVTYLVGGFFFSLGGWVSVVLAAGVGARARRSAVVLFVGTLFFAVSLVAAFFAGLTPRQSDGWIWLPDIIGCCCFLASGRLALLDLGAGGTRVLPHLLAWWVAAVNQLGSVLFFLAGLAAFVRPATDQVVNVGLVNWGTFAGASCFLAAGVLQAIDIRTSRRTDGTTP</sequence>
<dbReference type="Proteomes" id="UP001291999">
    <property type="component" value="Unassembled WGS sequence"/>
</dbReference>
<evidence type="ECO:0000256" key="1">
    <source>
        <dbReference type="SAM" id="Phobius"/>
    </source>
</evidence>
<evidence type="ECO:0000313" key="2">
    <source>
        <dbReference type="EMBL" id="MDZ5662169.1"/>
    </source>
</evidence>
<feature type="transmembrane region" description="Helical" evidence="1">
    <location>
        <begin position="51"/>
        <end position="76"/>
    </location>
</feature>
<keyword evidence="1" id="KW-1133">Transmembrane helix</keyword>
<name>A0ABU5KCJ3_9ACTN</name>
<accession>A0ABU5KCJ3</accession>
<feature type="transmembrane region" description="Helical" evidence="1">
    <location>
        <begin position="183"/>
        <end position="201"/>
    </location>
</feature>
<feature type="transmembrane region" description="Helical" evidence="1">
    <location>
        <begin position="17"/>
        <end position="39"/>
    </location>
</feature>
<proteinExistence type="predicted"/>